<dbReference type="InterPro" id="IPR036397">
    <property type="entry name" value="RNaseH_sf"/>
</dbReference>
<keyword evidence="2" id="KW-1133">Transmembrane helix</keyword>
<protein>
    <submittedName>
        <fullName evidence="3">Putative polya-specific ribonuclease parn-like domain-containing protein 1</fullName>
    </submittedName>
</protein>
<dbReference type="GO" id="GO:0000175">
    <property type="term" value="F:3'-5'-RNA exonuclease activity"/>
    <property type="evidence" value="ECO:0007669"/>
    <property type="project" value="TreeGrafter"/>
</dbReference>
<dbReference type="EMBL" id="GEFM01006139">
    <property type="protein sequence ID" value="JAP69657.1"/>
    <property type="molecule type" value="mRNA"/>
</dbReference>
<keyword evidence="2" id="KW-0472">Membrane</keyword>
<dbReference type="GO" id="GO:0005783">
    <property type="term" value="C:endoplasmic reticulum"/>
    <property type="evidence" value="ECO:0007669"/>
    <property type="project" value="TreeGrafter"/>
</dbReference>
<dbReference type="InterPro" id="IPR051181">
    <property type="entry name" value="CAF1_poly(A)_ribonucleases"/>
</dbReference>
<dbReference type="GO" id="GO:0005634">
    <property type="term" value="C:nucleus"/>
    <property type="evidence" value="ECO:0007669"/>
    <property type="project" value="TreeGrafter"/>
</dbReference>
<keyword evidence="2" id="KW-0812">Transmembrane</keyword>
<dbReference type="GO" id="GO:0003723">
    <property type="term" value="F:RNA binding"/>
    <property type="evidence" value="ECO:0007669"/>
    <property type="project" value="TreeGrafter"/>
</dbReference>
<organism evidence="3">
    <name type="scientific">Ixodes ricinus</name>
    <name type="common">Common tick</name>
    <name type="synonym">Acarus ricinus</name>
    <dbReference type="NCBI Taxonomy" id="34613"/>
    <lineage>
        <taxon>Eukaryota</taxon>
        <taxon>Metazoa</taxon>
        <taxon>Ecdysozoa</taxon>
        <taxon>Arthropoda</taxon>
        <taxon>Chelicerata</taxon>
        <taxon>Arachnida</taxon>
        <taxon>Acari</taxon>
        <taxon>Parasitiformes</taxon>
        <taxon>Ixodida</taxon>
        <taxon>Ixodoidea</taxon>
        <taxon>Ixodidae</taxon>
        <taxon>Ixodinae</taxon>
        <taxon>Ixodes</taxon>
    </lineage>
</organism>
<dbReference type="InterPro" id="IPR006941">
    <property type="entry name" value="RNase_CAF1"/>
</dbReference>
<dbReference type="AlphaFoldDB" id="A0A131XSM5"/>
<accession>A0A131XSM5</accession>
<sequence length="519" mass="56264">MTEVTLSNFDDLLPEIEAAIAGAAFVAVDTEFTGLVRDPAAAPSLFDSAGARYQKLRQTVSSYIVCQLGLCTFTSVPSENLYKASAYTIYLCPRSFGSTDPQFSVQASSIEFLCRNGFDFNKCFYEGLPYADRACRRAIDGYVVDADLDDADLQPLYDQVRRWSAADCKDPLKVEPPAGLSPHLVALDLKTRFPNVACTLSREGLVLTPVSAKPQRPSASRDDVIRDSLLGFSRCFETLVTSGKPLVGHNMLLDLLLLLHQFREPLPRSYGRFKTVLGSLFPVVYDTKHISLSVRQQASPWLRELLTGADLFALHSALANVPVPFAPKIQGAPAVLRAHDAGSDAYVAGAVFIKLAHVLAQQAASALPAPQRALAWPQHRAAVKAFANRINLIRAQCHHVSLEGPDPPAEERPPWLCVRSSRSQAEITAVLARCGIVDVRALSPTRLLVAVGNFSCARDIVAAFQDDPLVSLVRYRRATHDAGLRAFLWAATLLSLTLSAGCAATLGSSLLKTCGTNTT</sequence>
<dbReference type="SUPFAM" id="SSF53098">
    <property type="entry name" value="Ribonuclease H-like"/>
    <property type="match status" value="1"/>
</dbReference>
<comment type="similarity">
    <text evidence="1">Belongs to the CAF1 family.</text>
</comment>
<evidence type="ECO:0000256" key="2">
    <source>
        <dbReference type="SAM" id="Phobius"/>
    </source>
</evidence>
<evidence type="ECO:0000256" key="1">
    <source>
        <dbReference type="ARBA" id="ARBA00008372"/>
    </source>
</evidence>
<dbReference type="Gene3D" id="3.30.420.10">
    <property type="entry name" value="Ribonuclease H-like superfamily/Ribonuclease H"/>
    <property type="match status" value="1"/>
</dbReference>
<name>A0A131XSM5_IXORI</name>
<dbReference type="GO" id="GO:0000289">
    <property type="term" value="P:nuclear-transcribed mRNA poly(A) tail shortening"/>
    <property type="evidence" value="ECO:0007669"/>
    <property type="project" value="TreeGrafter"/>
</dbReference>
<proteinExistence type="evidence at transcript level"/>
<dbReference type="InterPro" id="IPR012337">
    <property type="entry name" value="RNaseH-like_sf"/>
</dbReference>
<dbReference type="Pfam" id="PF04857">
    <property type="entry name" value="CAF1"/>
    <property type="match status" value="1"/>
</dbReference>
<dbReference type="PANTHER" id="PTHR15092:SF22">
    <property type="entry name" value="POLY(A)-SPECIFIC RIBONUCLEASE PNLDC1"/>
    <property type="match status" value="1"/>
</dbReference>
<dbReference type="PANTHER" id="PTHR15092">
    <property type="entry name" value="POLY A -SPECIFIC RIBONUCLEASE/TARGET OF EGR1, MEMBER 1"/>
    <property type="match status" value="1"/>
</dbReference>
<dbReference type="GO" id="GO:1990432">
    <property type="term" value="P:siRNA 3'-end processing"/>
    <property type="evidence" value="ECO:0007669"/>
    <property type="project" value="TreeGrafter"/>
</dbReference>
<dbReference type="GO" id="GO:1990431">
    <property type="term" value="P:priRNA 3'-end processing"/>
    <property type="evidence" value="ECO:0007669"/>
    <property type="project" value="TreeGrafter"/>
</dbReference>
<feature type="transmembrane region" description="Helical" evidence="2">
    <location>
        <begin position="486"/>
        <end position="511"/>
    </location>
</feature>
<reference evidence="3" key="1">
    <citation type="submission" date="2016-02" db="EMBL/GenBank/DDBJ databases">
        <title>RNAseq analyses of the midgut from blood- or serum-fed Ixodes ricinus ticks.</title>
        <authorList>
            <person name="Perner J."/>
            <person name="Provaznik J."/>
            <person name="Schrenkova J."/>
            <person name="Urbanova V."/>
            <person name="Ribeiro J.M."/>
            <person name="Kopacek P."/>
        </authorList>
    </citation>
    <scope>NUCLEOTIDE SEQUENCE</scope>
    <source>
        <tissue evidence="3">Gut</tissue>
    </source>
</reference>
<evidence type="ECO:0000313" key="3">
    <source>
        <dbReference type="EMBL" id="JAP69657.1"/>
    </source>
</evidence>